<name>A0A397NW75_9SPHN</name>
<evidence type="ECO:0000256" key="1">
    <source>
        <dbReference type="SAM" id="Phobius"/>
    </source>
</evidence>
<reference evidence="2 3" key="1">
    <citation type="submission" date="2018-08" db="EMBL/GenBank/DDBJ databases">
        <title>Genomic Encyclopedia of Type Strains, Phase IV (KMG-IV): sequencing the most valuable type-strain genomes for metagenomic binning, comparative biology and taxonomic classification.</title>
        <authorList>
            <person name="Goeker M."/>
        </authorList>
    </citation>
    <scope>NUCLEOTIDE SEQUENCE [LARGE SCALE GENOMIC DNA]</scope>
    <source>
        <strain evidence="2 3">DSM 25527</strain>
    </source>
</reference>
<accession>A0A397NW75</accession>
<evidence type="ECO:0000313" key="2">
    <source>
        <dbReference type="EMBL" id="RIA37641.1"/>
    </source>
</evidence>
<comment type="caution">
    <text evidence="2">The sequence shown here is derived from an EMBL/GenBank/DDBJ whole genome shotgun (WGS) entry which is preliminary data.</text>
</comment>
<dbReference type="OrthoDB" id="7551375at2"/>
<feature type="transmembrane region" description="Helical" evidence="1">
    <location>
        <begin position="12"/>
        <end position="35"/>
    </location>
</feature>
<dbReference type="RefSeq" id="WP_119036923.1">
    <property type="nucleotide sequence ID" value="NZ_QXDC01000004.1"/>
</dbReference>
<feature type="transmembrane region" description="Helical" evidence="1">
    <location>
        <begin position="66"/>
        <end position="86"/>
    </location>
</feature>
<keyword evidence="3" id="KW-1185">Reference proteome</keyword>
<dbReference type="AlphaFoldDB" id="A0A397NW75"/>
<gene>
    <name evidence="2" type="ORF">DFR49_3528</name>
</gene>
<sequence length="253" mass="26313">MVATFRRQRLILPIAPVVSGAVGLLTALAFALLPIAGIEQAAVASGLAGVLPAAAPPLGITARMGLILAGGAGVTALLWAGLYLAVGTRALALTFGGDRAEPDAVPVLRRADAHPDAPARRPISAARDLGEPVIDLDPVERDLPDDLDQPLAAFDPGAILPVPAEPVRPVTALARIERPQVFDPGDRLETFALAPIVAPEPPARRPEATIHALLDRLEQRVARRDQPLPVLCAATTGNRVDEALGALRSLAAR</sequence>
<evidence type="ECO:0000313" key="3">
    <source>
        <dbReference type="Proteomes" id="UP000266568"/>
    </source>
</evidence>
<protein>
    <submittedName>
        <fullName evidence="2">Uncharacterized protein</fullName>
    </submittedName>
</protein>
<keyword evidence="1" id="KW-0472">Membrane</keyword>
<feature type="transmembrane region" description="Helical" evidence="1">
    <location>
        <begin position="41"/>
        <end position="59"/>
    </location>
</feature>
<proteinExistence type="predicted"/>
<dbReference type="Proteomes" id="UP000266568">
    <property type="component" value="Unassembled WGS sequence"/>
</dbReference>
<dbReference type="EMBL" id="QXDC01000004">
    <property type="protein sequence ID" value="RIA37641.1"/>
    <property type="molecule type" value="Genomic_DNA"/>
</dbReference>
<organism evidence="2 3">
    <name type="scientific">Hephaestia caeni</name>
    <dbReference type="NCBI Taxonomy" id="645617"/>
    <lineage>
        <taxon>Bacteria</taxon>
        <taxon>Pseudomonadati</taxon>
        <taxon>Pseudomonadota</taxon>
        <taxon>Alphaproteobacteria</taxon>
        <taxon>Sphingomonadales</taxon>
        <taxon>Sphingomonadaceae</taxon>
        <taxon>Hephaestia</taxon>
    </lineage>
</organism>
<keyword evidence="1" id="KW-1133">Transmembrane helix</keyword>
<keyword evidence="1" id="KW-0812">Transmembrane</keyword>